<proteinExistence type="predicted"/>
<evidence type="ECO:0000256" key="1">
    <source>
        <dbReference type="SAM" id="Phobius"/>
    </source>
</evidence>
<reference evidence="2" key="1">
    <citation type="submission" date="2014-11" db="EMBL/GenBank/DDBJ databases">
        <authorList>
            <person name="Amaro Gonzalez C."/>
        </authorList>
    </citation>
    <scope>NUCLEOTIDE SEQUENCE</scope>
</reference>
<keyword evidence="1" id="KW-1133">Transmembrane helix</keyword>
<keyword evidence="1" id="KW-0472">Membrane</keyword>
<accession>A0A0E9WX71</accession>
<sequence>MSLVFTLMPQQQWIIRSVWSLTLHTVYVAVPLYMIIHSMRQFVRKNTKYYTFLKICTSRYRIYLSLLLYTTLN</sequence>
<evidence type="ECO:0000313" key="2">
    <source>
        <dbReference type="EMBL" id="JAH94185.1"/>
    </source>
</evidence>
<dbReference type="EMBL" id="GBXM01014392">
    <property type="protein sequence ID" value="JAH94185.1"/>
    <property type="molecule type" value="Transcribed_RNA"/>
</dbReference>
<feature type="transmembrane region" description="Helical" evidence="1">
    <location>
        <begin position="13"/>
        <end position="36"/>
    </location>
</feature>
<reference evidence="2" key="2">
    <citation type="journal article" date="2015" name="Fish Shellfish Immunol.">
        <title>Early steps in the European eel (Anguilla anguilla)-Vibrio vulnificus interaction in the gills: Role of the RtxA13 toxin.</title>
        <authorList>
            <person name="Callol A."/>
            <person name="Pajuelo D."/>
            <person name="Ebbesson L."/>
            <person name="Teles M."/>
            <person name="MacKenzie S."/>
            <person name="Amaro C."/>
        </authorList>
    </citation>
    <scope>NUCLEOTIDE SEQUENCE</scope>
</reference>
<protein>
    <submittedName>
        <fullName evidence="2">Uncharacterized protein</fullName>
    </submittedName>
</protein>
<dbReference type="AlphaFoldDB" id="A0A0E9WX71"/>
<organism evidence="2">
    <name type="scientific">Anguilla anguilla</name>
    <name type="common">European freshwater eel</name>
    <name type="synonym">Muraena anguilla</name>
    <dbReference type="NCBI Taxonomy" id="7936"/>
    <lineage>
        <taxon>Eukaryota</taxon>
        <taxon>Metazoa</taxon>
        <taxon>Chordata</taxon>
        <taxon>Craniata</taxon>
        <taxon>Vertebrata</taxon>
        <taxon>Euteleostomi</taxon>
        <taxon>Actinopterygii</taxon>
        <taxon>Neopterygii</taxon>
        <taxon>Teleostei</taxon>
        <taxon>Anguilliformes</taxon>
        <taxon>Anguillidae</taxon>
        <taxon>Anguilla</taxon>
    </lineage>
</organism>
<keyword evidence="1" id="KW-0812">Transmembrane</keyword>
<name>A0A0E9WX71_ANGAN</name>